<protein>
    <submittedName>
        <fullName evidence="3">D-ribitol-5-phosphate cytidylyltransferase</fullName>
        <ecNumber evidence="3">2.7.7.40</ecNumber>
        <ecNumber evidence="3">2.7.7.60</ecNumber>
    </submittedName>
</protein>
<gene>
    <name evidence="3" type="primary">ispD1</name>
    <name evidence="3" type="ORF">NCTC5664_00625</name>
</gene>
<keyword evidence="2 3" id="KW-0548">Nucleotidyltransferase</keyword>
<dbReference type="AlphaFoldDB" id="A0A380DL64"/>
<proteinExistence type="predicted"/>
<dbReference type="GO" id="GO:0050518">
    <property type="term" value="F:2-C-methyl-D-erythritol 4-phosphate cytidylyltransferase activity"/>
    <property type="evidence" value="ECO:0007669"/>
    <property type="project" value="UniProtKB-EC"/>
</dbReference>
<reference evidence="3 4" key="1">
    <citation type="submission" date="2018-06" db="EMBL/GenBank/DDBJ databases">
        <authorList>
            <consortium name="Pathogen Informatics"/>
            <person name="Doyle S."/>
        </authorList>
    </citation>
    <scope>NUCLEOTIDE SEQUENCE [LARGE SCALE GENOMIC DNA]</scope>
    <source>
        <strain evidence="3 4">NCTC5664</strain>
    </source>
</reference>
<dbReference type="Proteomes" id="UP000254502">
    <property type="component" value="Unassembled WGS sequence"/>
</dbReference>
<dbReference type="Pfam" id="PF01128">
    <property type="entry name" value="IspD"/>
    <property type="match status" value="1"/>
</dbReference>
<dbReference type="InterPro" id="IPR034683">
    <property type="entry name" value="IspD/TarI"/>
</dbReference>
<dbReference type="GO" id="GO:0047349">
    <property type="term" value="F:D-ribitol-5-phosphate cytidylyltransferase activity"/>
    <property type="evidence" value="ECO:0007669"/>
    <property type="project" value="UniProtKB-EC"/>
</dbReference>
<keyword evidence="1 3" id="KW-0808">Transferase</keyword>
<organism evidence="3 4">
    <name type="scientific">Staphylococcus aureus</name>
    <dbReference type="NCBI Taxonomy" id="1280"/>
    <lineage>
        <taxon>Bacteria</taxon>
        <taxon>Bacillati</taxon>
        <taxon>Bacillota</taxon>
        <taxon>Bacilli</taxon>
        <taxon>Bacillales</taxon>
        <taxon>Staphylococcaceae</taxon>
        <taxon>Staphylococcus</taxon>
    </lineage>
</organism>
<evidence type="ECO:0000313" key="4">
    <source>
        <dbReference type="Proteomes" id="UP000254502"/>
    </source>
</evidence>
<sequence length="62" mass="7095">MGNVPLPKQFLDIDNKPILIHTIEKFILVSEFNEIIIATPAQWISHTQDILKNITLQINVSK</sequence>
<evidence type="ECO:0000256" key="2">
    <source>
        <dbReference type="ARBA" id="ARBA00022695"/>
    </source>
</evidence>
<dbReference type="Gene3D" id="3.90.550.10">
    <property type="entry name" value="Spore Coat Polysaccharide Biosynthesis Protein SpsA, Chain A"/>
    <property type="match status" value="1"/>
</dbReference>
<name>A0A380DL64_STAAU</name>
<evidence type="ECO:0000256" key="1">
    <source>
        <dbReference type="ARBA" id="ARBA00022679"/>
    </source>
</evidence>
<dbReference type="EC" id="2.7.7.60" evidence="3"/>
<dbReference type="SUPFAM" id="SSF53448">
    <property type="entry name" value="Nucleotide-diphospho-sugar transferases"/>
    <property type="match status" value="1"/>
</dbReference>
<dbReference type="EMBL" id="UHAQ01000002">
    <property type="protein sequence ID" value="SUK35420.1"/>
    <property type="molecule type" value="Genomic_DNA"/>
</dbReference>
<accession>A0A380DL64</accession>
<evidence type="ECO:0000313" key="3">
    <source>
        <dbReference type="EMBL" id="SUK35420.1"/>
    </source>
</evidence>
<dbReference type="InterPro" id="IPR029044">
    <property type="entry name" value="Nucleotide-diphossugar_trans"/>
</dbReference>
<dbReference type="EC" id="2.7.7.40" evidence="3"/>